<evidence type="ECO:0000256" key="2">
    <source>
        <dbReference type="ARBA" id="ARBA00022527"/>
    </source>
</evidence>
<dbReference type="GO" id="GO:1990604">
    <property type="term" value="C:IRE1-TRAF2-ASK1 complex"/>
    <property type="evidence" value="ECO:0007669"/>
    <property type="project" value="TreeGrafter"/>
</dbReference>
<evidence type="ECO:0000256" key="1">
    <source>
        <dbReference type="ARBA" id="ARBA00012513"/>
    </source>
</evidence>
<keyword evidence="2" id="KW-0723">Serine/threonine-protein kinase</keyword>
<dbReference type="AlphaFoldDB" id="A0A4U5N0H7"/>
<dbReference type="EC" id="2.7.11.1" evidence="1"/>
<evidence type="ECO:0000313" key="9">
    <source>
        <dbReference type="EMBL" id="TKR75383.1"/>
    </source>
</evidence>
<dbReference type="Gene3D" id="1.20.1440.180">
    <property type="entry name" value="KEN domain"/>
    <property type="match status" value="1"/>
</dbReference>
<dbReference type="PANTHER" id="PTHR13954">
    <property type="entry name" value="IRE1-RELATED"/>
    <property type="match status" value="1"/>
</dbReference>
<dbReference type="GO" id="GO:0006397">
    <property type="term" value="P:mRNA processing"/>
    <property type="evidence" value="ECO:0007669"/>
    <property type="project" value="InterPro"/>
</dbReference>
<dbReference type="InterPro" id="IPR045133">
    <property type="entry name" value="IRE1/2-like"/>
</dbReference>
<reference evidence="9" key="1">
    <citation type="submission" date="2018-10" db="EMBL/GenBank/DDBJ databases">
        <title>Population genomic analysis revealed the cold adaptation of white poplar.</title>
        <authorList>
            <person name="Liu Y.-J."/>
        </authorList>
    </citation>
    <scope>NUCLEOTIDE SEQUENCE [LARGE SCALE GENOMIC DNA]</scope>
    <source>
        <strain evidence="9">PAL-ZL1</strain>
    </source>
</reference>
<dbReference type="FunFam" id="3.30.200.20:FF:000077">
    <property type="entry name" value="Putative Serine/threonine-protein kinase/endoribonuclease IRE1"/>
    <property type="match status" value="1"/>
</dbReference>
<dbReference type="GO" id="GO:0005524">
    <property type="term" value="F:ATP binding"/>
    <property type="evidence" value="ECO:0007669"/>
    <property type="project" value="UniProtKB-KW"/>
</dbReference>
<comment type="caution">
    <text evidence="9">The sequence shown here is derived from an EMBL/GenBank/DDBJ whole genome shotgun (WGS) entry which is preliminary data.</text>
</comment>
<dbReference type="STRING" id="43335.A0A4U5N0H7"/>
<accession>A0A4U5N0H7</accession>
<dbReference type="PROSITE" id="PS51392">
    <property type="entry name" value="KEN"/>
    <property type="match status" value="1"/>
</dbReference>
<evidence type="ECO:0000256" key="3">
    <source>
        <dbReference type="ARBA" id="ARBA00022679"/>
    </source>
</evidence>
<dbReference type="PROSITE" id="PS50011">
    <property type="entry name" value="PROTEIN_KINASE_DOM"/>
    <property type="match status" value="1"/>
</dbReference>
<sequence length="404" mass="45553">MPASPSSEAKIPGILGPFIGNSGTVNAISPSAEMIAKQLLCRLWGNERNLLLNFTDHVDGRRIGKLLVSNRDIAKGSNGTVVLEGIYDGLHVAVKLLVQTHHDVALKEIQNLIASDQHPNIVRWYGVEYDQDFVYIVLERCTCSLNDLIYVNSKSFQTQIPSKDIASNHLPECMVRLHSMPEHNRNVELWNANGYPSAQLLKLMSEKSFCAKLSDMGISKCLRWDMSSLTQHPTGYGSSGWQAPEQLLLGCQTRALDVFSLGCVLFFCTTGEKRPKAQEVLNHPLFWTSERRLSFVQDVSDRVELEDRENESELLNALESTATPALNGKWDEKMEAAFIDNIGCYRHYTLDSARDLLRVIRNKSHHCRELPQEIKELLGSHPEGFESCSSRRFPKLLIEVYKVI</sequence>
<feature type="domain" description="KEN" evidence="8">
    <location>
        <begin position="289"/>
        <end position="404"/>
    </location>
</feature>
<dbReference type="Pfam" id="PF00069">
    <property type="entry name" value="Pkinase"/>
    <property type="match status" value="1"/>
</dbReference>
<keyword evidence="6" id="KW-0067">ATP-binding</keyword>
<dbReference type="CDD" id="cd10422">
    <property type="entry name" value="RNase_Ire1"/>
    <property type="match status" value="1"/>
</dbReference>
<dbReference type="InterPro" id="IPR038357">
    <property type="entry name" value="KEN_sf"/>
</dbReference>
<dbReference type="GO" id="GO:0051082">
    <property type="term" value="F:unfolded protein binding"/>
    <property type="evidence" value="ECO:0007669"/>
    <property type="project" value="TreeGrafter"/>
</dbReference>
<evidence type="ECO:0000256" key="6">
    <source>
        <dbReference type="ARBA" id="ARBA00022840"/>
    </source>
</evidence>
<evidence type="ECO:0000259" key="8">
    <source>
        <dbReference type="PROSITE" id="PS51392"/>
    </source>
</evidence>
<dbReference type="SMART" id="SM00580">
    <property type="entry name" value="PUG"/>
    <property type="match status" value="1"/>
</dbReference>
<dbReference type="Pfam" id="PF06479">
    <property type="entry name" value="Ribonuc_2-5A"/>
    <property type="match status" value="1"/>
</dbReference>
<evidence type="ECO:0000256" key="5">
    <source>
        <dbReference type="ARBA" id="ARBA00022777"/>
    </source>
</evidence>
<dbReference type="GO" id="GO:0004521">
    <property type="term" value="F:RNA endonuclease activity"/>
    <property type="evidence" value="ECO:0007669"/>
    <property type="project" value="InterPro"/>
</dbReference>
<dbReference type="EMBL" id="RCHU01001130">
    <property type="protein sequence ID" value="TKR75383.1"/>
    <property type="molecule type" value="Genomic_DNA"/>
</dbReference>
<keyword evidence="4" id="KW-0547">Nucleotide-binding</keyword>
<dbReference type="InterPro" id="IPR011009">
    <property type="entry name" value="Kinase-like_dom_sf"/>
</dbReference>
<evidence type="ECO:0000256" key="4">
    <source>
        <dbReference type="ARBA" id="ARBA00022741"/>
    </source>
</evidence>
<feature type="domain" description="Protein kinase" evidence="7">
    <location>
        <begin position="67"/>
        <end position="384"/>
    </location>
</feature>
<keyword evidence="3" id="KW-0808">Transferase</keyword>
<name>A0A4U5N0H7_POPAL</name>
<evidence type="ECO:0000259" key="7">
    <source>
        <dbReference type="PROSITE" id="PS50011"/>
    </source>
</evidence>
<protein>
    <recommendedName>
        <fullName evidence="1">non-specific serine/threonine protein kinase</fullName>
        <ecNumber evidence="1">2.7.11.1</ecNumber>
    </recommendedName>
</protein>
<gene>
    <name evidence="9" type="ORF">D5086_0000285740</name>
</gene>
<dbReference type="PANTHER" id="PTHR13954:SF27">
    <property type="entry name" value="SERINE_THREONINE-PROTEIN KINASE_ENDORIBONUCLEASE IRE1B"/>
    <property type="match status" value="1"/>
</dbReference>
<dbReference type="InterPro" id="IPR000719">
    <property type="entry name" value="Prot_kinase_dom"/>
</dbReference>
<dbReference type="SUPFAM" id="SSF56112">
    <property type="entry name" value="Protein kinase-like (PK-like)"/>
    <property type="match status" value="1"/>
</dbReference>
<dbReference type="Gene3D" id="1.10.510.10">
    <property type="entry name" value="Transferase(Phosphotransferase) domain 1"/>
    <property type="match status" value="2"/>
</dbReference>
<dbReference type="GO" id="GO:0004674">
    <property type="term" value="F:protein serine/threonine kinase activity"/>
    <property type="evidence" value="ECO:0007669"/>
    <property type="project" value="UniProtKB-KW"/>
</dbReference>
<keyword evidence="5" id="KW-0418">Kinase</keyword>
<dbReference type="GO" id="GO:0036498">
    <property type="term" value="P:IRE1-mediated unfolded protein response"/>
    <property type="evidence" value="ECO:0007669"/>
    <property type="project" value="TreeGrafter"/>
</dbReference>
<dbReference type="InterPro" id="IPR010513">
    <property type="entry name" value="KEN_dom"/>
</dbReference>
<organism evidence="9">
    <name type="scientific">Populus alba</name>
    <name type="common">White poplar</name>
    <dbReference type="NCBI Taxonomy" id="43335"/>
    <lineage>
        <taxon>Eukaryota</taxon>
        <taxon>Viridiplantae</taxon>
        <taxon>Streptophyta</taxon>
        <taxon>Embryophyta</taxon>
        <taxon>Tracheophyta</taxon>
        <taxon>Spermatophyta</taxon>
        <taxon>Magnoliopsida</taxon>
        <taxon>eudicotyledons</taxon>
        <taxon>Gunneridae</taxon>
        <taxon>Pentapetalae</taxon>
        <taxon>rosids</taxon>
        <taxon>fabids</taxon>
        <taxon>Malpighiales</taxon>
        <taxon>Salicaceae</taxon>
        <taxon>Saliceae</taxon>
        <taxon>Populus</taxon>
    </lineage>
</organism>
<proteinExistence type="predicted"/>